<accession>A0ABV7B0S1</accession>
<proteinExistence type="predicted"/>
<dbReference type="RefSeq" id="WP_377817018.1">
    <property type="nucleotide sequence ID" value="NZ_JBHRSJ010000036.1"/>
</dbReference>
<sequence>MKERPILFSDAMVRAILDGRKTVTRRVAKPVRHPDLGNIYAPGALVLEKEPQHVIDRACPFGQPGDRLWVRETWQGPLVSSDEQEADPSWFKDMKRYQNPAHCTYRASGGSCEHFDPDDNYCCNWRPSIHMPRWASRILLEVTDVRVERLQDITYEQAVAEGIHRDHRMWFATDEGGVAHKYPQPAFRDLWISTGGDWDTNPWVWAVEFERIQP</sequence>
<reference evidence="2" key="1">
    <citation type="journal article" date="2019" name="Int. J. Syst. Evol. Microbiol.">
        <title>The Global Catalogue of Microorganisms (GCM) 10K type strain sequencing project: providing services to taxonomists for standard genome sequencing and annotation.</title>
        <authorList>
            <consortium name="The Broad Institute Genomics Platform"/>
            <consortium name="The Broad Institute Genome Sequencing Center for Infectious Disease"/>
            <person name="Wu L."/>
            <person name="Ma J."/>
        </authorList>
    </citation>
    <scope>NUCLEOTIDE SEQUENCE [LARGE SCALE GENOMIC DNA]</scope>
    <source>
        <strain evidence="2">KCTC 62195</strain>
    </source>
</reference>
<comment type="caution">
    <text evidence="1">The sequence shown here is derived from an EMBL/GenBank/DDBJ whole genome shotgun (WGS) entry which is preliminary data.</text>
</comment>
<dbReference type="Proteomes" id="UP001595457">
    <property type="component" value="Unassembled WGS sequence"/>
</dbReference>
<name>A0ABV7B0S1_9GAMM</name>
<dbReference type="EMBL" id="JBHRSJ010000036">
    <property type="protein sequence ID" value="MFC2974736.1"/>
    <property type="molecule type" value="Genomic_DNA"/>
</dbReference>
<protein>
    <recommendedName>
        <fullName evidence="3">Morphogenetic protein</fullName>
    </recommendedName>
</protein>
<evidence type="ECO:0008006" key="3">
    <source>
        <dbReference type="Google" id="ProtNLM"/>
    </source>
</evidence>
<gene>
    <name evidence="1" type="ORF">ACFOJE_21315</name>
</gene>
<organism evidence="1 2">
    <name type="scientific">Azotobacter bryophylli</name>
    <dbReference type="NCBI Taxonomy" id="1986537"/>
    <lineage>
        <taxon>Bacteria</taxon>
        <taxon>Pseudomonadati</taxon>
        <taxon>Pseudomonadota</taxon>
        <taxon>Gammaproteobacteria</taxon>
        <taxon>Pseudomonadales</taxon>
        <taxon>Pseudomonadaceae</taxon>
        <taxon>Azotobacter</taxon>
    </lineage>
</organism>
<evidence type="ECO:0000313" key="1">
    <source>
        <dbReference type="EMBL" id="MFC2974736.1"/>
    </source>
</evidence>
<evidence type="ECO:0000313" key="2">
    <source>
        <dbReference type="Proteomes" id="UP001595457"/>
    </source>
</evidence>
<keyword evidence="2" id="KW-1185">Reference proteome</keyword>